<dbReference type="RefSeq" id="WP_260321557.1">
    <property type="nucleotide sequence ID" value="NZ_AP024819.1"/>
</dbReference>
<feature type="region of interest" description="Disordered" evidence="1">
    <location>
        <begin position="1"/>
        <end position="28"/>
    </location>
</feature>
<dbReference type="EMBL" id="AP024819">
    <property type="protein sequence ID" value="BCZ19653.1"/>
    <property type="molecule type" value="Genomic_DNA"/>
</dbReference>
<dbReference type="Pfam" id="PF01856">
    <property type="entry name" value="HP_OMP"/>
    <property type="match status" value="1"/>
</dbReference>
<organism evidence="2 3">
    <name type="scientific">Helicobacter gastrofelis</name>
    <dbReference type="NCBI Taxonomy" id="2849642"/>
    <lineage>
        <taxon>Bacteria</taxon>
        <taxon>Pseudomonadati</taxon>
        <taxon>Campylobacterota</taxon>
        <taxon>Epsilonproteobacteria</taxon>
        <taxon>Campylobacterales</taxon>
        <taxon>Helicobacteraceae</taxon>
        <taxon>Helicobacter</taxon>
    </lineage>
</organism>
<feature type="compositionally biased region" description="Polar residues" evidence="1">
    <location>
        <begin position="260"/>
        <end position="280"/>
    </location>
</feature>
<name>A0ABN6I7R3_9HELI</name>
<dbReference type="Proteomes" id="UP000826146">
    <property type="component" value="Chromosome"/>
</dbReference>
<protein>
    <submittedName>
        <fullName evidence="2">Outer membrane protein (Omp3)</fullName>
    </submittedName>
</protein>
<feature type="compositionally biased region" description="Polar residues" evidence="1">
    <location>
        <begin position="293"/>
        <end position="310"/>
    </location>
</feature>
<feature type="region of interest" description="Disordered" evidence="1">
    <location>
        <begin position="216"/>
        <end position="310"/>
    </location>
</feature>
<gene>
    <name evidence="2" type="ORF">NHP190012_12950</name>
</gene>
<keyword evidence="3" id="KW-1185">Reference proteome</keyword>
<feature type="compositionally biased region" description="Low complexity" evidence="1">
    <location>
        <begin position="220"/>
        <end position="259"/>
    </location>
</feature>
<dbReference type="InterPro" id="IPR002718">
    <property type="entry name" value="OMP_Helicobacter"/>
</dbReference>
<accession>A0ABN6I7R3</accession>
<proteinExistence type="predicted"/>
<evidence type="ECO:0000313" key="3">
    <source>
        <dbReference type="Proteomes" id="UP000826146"/>
    </source>
</evidence>
<sequence>MQFNIETSGIPTLNPSQNGNQGNTSTNATTEVNNLVNSLNTLATNVGNTYAGLQTIDTQAKQTAGYLQTIVSAYDNALNVFTKIGAFAVSDLKEVQKDETILATTKEGTEANLIATHNLKLALANTGAEIAALQATEQEITKSGIQTQLSNAVADITSLNQDLGIAKYTFTQSAIAAGTPPGVITYADKLKTAVSNVTNALNATKTALIDACGQGAECQTSGTGSSTSGSSSNDGKSSSSGNNNNKNKSSSSQNKGKNTADSSPDQKTPSTNSGKTSPHAKNSKEHSSSSNKTGPNANPHQNNQTPQTASNSLQNLINSIIDQELHGPGPVQSAILHYIDQEAHTITQTTSAIINSLDNVSAAQAVQNIVAGLANYTQELENNLADNPEIPQSFQTEVAHFIQGMQASDINLELMQLNLDSLISQASQMRVALLDNLANSVNAQNLSSFASFVALPAKLDLSPNQAQNTQQAVQGLNNLLIYLNTAKNKMAAYAKESPEVFLNRAGGIGLPNQTINSNANMYGVDVQVGYKQFFGKKRRWGLRYYGSFSYQRGVFYDRNISSVNNFVYGAGVDALYNFYESKDGKYTTGVFLGFMLAGSSWVAPGYHNLSSAMQAINAAGGHATMHTSYFQIPLNIGFRTNVTKHHGFEIGLRIPLAANYYFRGSLNGAHLETTYKRNVAVYVNYVYNF</sequence>
<evidence type="ECO:0000313" key="2">
    <source>
        <dbReference type="EMBL" id="BCZ19653.1"/>
    </source>
</evidence>
<evidence type="ECO:0000256" key="1">
    <source>
        <dbReference type="SAM" id="MobiDB-lite"/>
    </source>
</evidence>
<reference evidence="2 3" key="1">
    <citation type="submission" date="2021-07" db="EMBL/GenBank/DDBJ databases">
        <title>Novel Helicobacter sp. Isolated from a cat.</title>
        <authorList>
            <person name="Rimbara E."/>
            <person name="Suzuki M."/>
        </authorList>
    </citation>
    <scope>NUCLEOTIDE SEQUENCE [LARGE SCALE GENOMIC DNA]</scope>
    <source>
        <strain evidence="3">NHP19-012</strain>
    </source>
</reference>
<dbReference type="PRINTS" id="PR01776">
    <property type="entry name" value="HPOMPFAMILY"/>
</dbReference>